<dbReference type="GO" id="GO:0003723">
    <property type="term" value="F:RNA binding"/>
    <property type="evidence" value="ECO:0007669"/>
    <property type="project" value="TreeGrafter"/>
</dbReference>
<gene>
    <name evidence="7" type="primary">RPL6B</name>
    <name evidence="7" type="ORF">KLMA_40443</name>
</gene>
<reference evidence="7 8" key="1">
    <citation type="journal article" date="2015" name="Biotechnol. Biofuels">
        <title>Genetic basis of the highly efficient yeast Kluyveromyces marxianus: complete genome sequence and transcriptome analyses.</title>
        <authorList>
            <person name="Lertwattanasakul N."/>
            <person name="Kosaka T."/>
            <person name="Hosoyama A."/>
            <person name="Suzuki Y."/>
            <person name="Rodrussamee N."/>
            <person name="Matsutani M."/>
            <person name="Murata M."/>
            <person name="Fujimoto N."/>
            <person name="Suprayogi"/>
            <person name="Tsuchikane K."/>
            <person name="Limtong S."/>
            <person name="Fujita N."/>
            <person name="Yamada M."/>
        </authorList>
    </citation>
    <scope>NUCLEOTIDE SEQUENCE [LARGE SCALE GENOMIC DNA]</scope>
    <source>
        <strain evidence="8">DMKU3-1042 / BCC 29191 / NBRC 104275</strain>
    </source>
</reference>
<dbReference type="VEuPathDB" id="FungiDB:KLMA_40443"/>
<proteinExistence type="inferred from homology"/>
<dbReference type="KEGG" id="kmx:KLMA_40443"/>
<evidence type="ECO:0000256" key="4">
    <source>
        <dbReference type="ARBA" id="ARBA00075813"/>
    </source>
</evidence>
<dbReference type="SUPFAM" id="SSF50104">
    <property type="entry name" value="Translation proteins SH3-like domain"/>
    <property type="match status" value="1"/>
</dbReference>
<dbReference type="PANTHER" id="PTHR10715:SF0">
    <property type="entry name" value="LARGE RIBOSOMAL SUBUNIT PROTEIN EL6"/>
    <property type="match status" value="1"/>
</dbReference>
<evidence type="ECO:0000256" key="3">
    <source>
        <dbReference type="ARBA" id="ARBA00023274"/>
    </source>
</evidence>
<dbReference type="Proteomes" id="UP000065495">
    <property type="component" value="Chromosome 4"/>
</dbReference>
<dbReference type="GeneID" id="34716429"/>
<dbReference type="InterPro" id="IPR008991">
    <property type="entry name" value="Translation_prot_SH3-like_sf"/>
</dbReference>
<sequence length="203" mass="23320">MLLFSDFLTHLEFFLLTSFDNFVLKLCLFVQAQKWYPAEEVPAPKQTRKAARPQKLRASLVPGTVLILLAGRFRGKRVVYLKHLEDNTLLVSGPFKVNGVPLRRVNARYVIATSTRISLEGVNVEKFNVAYFAREKLSRKQRAEANFFNEDQPKKEIKAERIEDQKNIDKALLAEIKKTPLLKQYLAATFSLKSGDKPHLLKF</sequence>
<dbReference type="GO" id="GO:0002181">
    <property type="term" value="P:cytoplasmic translation"/>
    <property type="evidence" value="ECO:0007669"/>
    <property type="project" value="TreeGrafter"/>
</dbReference>
<protein>
    <recommendedName>
        <fullName evidence="5">L17</fullName>
    </recommendedName>
    <alternativeName>
        <fullName evidence="4">RP18</fullName>
    </alternativeName>
    <alternativeName>
        <fullName evidence="6">YL16</fullName>
    </alternativeName>
</protein>
<dbReference type="Gene3D" id="2.30.30.30">
    <property type="match status" value="1"/>
</dbReference>
<evidence type="ECO:0000256" key="6">
    <source>
        <dbReference type="ARBA" id="ARBA00082776"/>
    </source>
</evidence>
<dbReference type="GO" id="GO:0022625">
    <property type="term" value="C:cytosolic large ribosomal subunit"/>
    <property type="evidence" value="ECO:0007669"/>
    <property type="project" value="TreeGrafter"/>
</dbReference>
<evidence type="ECO:0000313" key="8">
    <source>
        <dbReference type="Proteomes" id="UP000065495"/>
    </source>
</evidence>
<comment type="similarity">
    <text evidence="1">Belongs to the eukaryotic ribosomal protein eL6 family.</text>
</comment>
<dbReference type="InterPro" id="IPR000915">
    <property type="entry name" value="60S_ribosomal_eL6"/>
</dbReference>
<keyword evidence="2 7" id="KW-0689">Ribosomal protein</keyword>
<dbReference type="EMBL" id="AP012216">
    <property type="protein sequence ID" value="BAO40467.1"/>
    <property type="molecule type" value="Genomic_DNA"/>
</dbReference>
<dbReference type="OrthoDB" id="2436667at2759"/>
<dbReference type="GO" id="GO:0003735">
    <property type="term" value="F:structural constituent of ribosome"/>
    <property type="evidence" value="ECO:0007669"/>
    <property type="project" value="InterPro"/>
</dbReference>
<dbReference type="FunFam" id="2.30.30.30:FF:000014">
    <property type="entry name" value="60S ribosomal protein L6"/>
    <property type="match status" value="1"/>
</dbReference>
<evidence type="ECO:0000256" key="2">
    <source>
        <dbReference type="ARBA" id="ARBA00022980"/>
    </source>
</evidence>
<name>W0TA15_KLUMD</name>
<keyword evidence="3" id="KW-0687">Ribonucleoprotein</keyword>
<evidence type="ECO:0000256" key="1">
    <source>
        <dbReference type="ARBA" id="ARBA00010592"/>
    </source>
</evidence>
<dbReference type="RefSeq" id="XP_022676288.1">
    <property type="nucleotide sequence ID" value="XM_022819754.1"/>
</dbReference>
<dbReference type="InterPro" id="IPR014722">
    <property type="entry name" value="Rib_uL2_dom2"/>
</dbReference>
<dbReference type="InterPro" id="IPR041997">
    <property type="entry name" value="Ribosomal_eL6_KOW"/>
</dbReference>
<evidence type="ECO:0000313" key="7">
    <source>
        <dbReference type="EMBL" id="BAO40467.1"/>
    </source>
</evidence>
<dbReference type="Pfam" id="PF01159">
    <property type="entry name" value="Ribosomal_L6e"/>
    <property type="match status" value="1"/>
</dbReference>
<dbReference type="PANTHER" id="PTHR10715">
    <property type="entry name" value="60S RIBOSOMAL PROTEIN L6"/>
    <property type="match status" value="1"/>
</dbReference>
<accession>W0TA15</accession>
<organism evidence="7 8">
    <name type="scientific">Kluyveromyces marxianus (strain DMKU3-1042 / BCC 29191 / NBRC 104275)</name>
    <name type="common">Yeast</name>
    <name type="synonym">Candida kefyr</name>
    <dbReference type="NCBI Taxonomy" id="1003335"/>
    <lineage>
        <taxon>Eukaryota</taxon>
        <taxon>Fungi</taxon>
        <taxon>Dikarya</taxon>
        <taxon>Ascomycota</taxon>
        <taxon>Saccharomycotina</taxon>
        <taxon>Saccharomycetes</taxon>
        <taxon>Saccharomycetales</taxon>
        <taxon>Saccharomycetaceae</taxon>
        <taxon>Kluyveromyces</taxon>
    </lineage>
</organism>
<evidence type="ECO:0000256" key="5">
    <source>
        <dbReference type="ARBA" id="ARBA00080112"/>
    </source>
</evidence>
<dbReference type="GO" id="GO:0000027">
    <property type="term" value="P:ribosomal large subunit assembly"/>
    <property type="evidence" value="ECO:0007669"/>
    <property type="project" value="UniProtKB-ARBA"/>
</dbReference>
<dbReference type="AlphaFoldDB" id="W0TA15"/>
<dbReference type="CDD" id="cd13156">
    <property type="entry name" value="KOW_RPL6"/>
    <property type="match status" value="1"/>
</dbReference>